<accession>A0ABW3ZDM4</accession>
<keyword evidence="1" id="KW-0812">Transmembrane</keyword>
<dbReference type="EMBL" id="JBHTMU010000002">
    <property type="protein sequence ID" value="MFD1341176.1"/>
    <property type="molecule type" value="Genomic_DNA"/>
</dbReference>
<feature type="domain" description="TadE-like" evidence="2">
    <location>
        <begin position="20"/>
        <end position="62"/>
    </location>
</feature>
<dbReference type="RefSeq" id="WP_386801234.1">
    <property type="nucleotide sequence ID" value="NZ_JBHTMU010000002.1"/>
</dbReference>
<evidence type="ECO:0000313" key="4">
    <source>
        <dbReference type="Proteomes" id="UP001597135"/>
    </source>
</evidence>
<dbReference type="Pfam" id="PF07811">
    <property type="entry name" value="TadE"/>
    <property type="match status" value="1"/>
</dbReference>
<evidence type="ECO:0000313" key="3">
    <source>
        <dbReference type="EMBL" id="MFD1341176.1"/>
    </source>
</evidence>
<dbReference type="Proteomes" id="UP001597135">
    <property type="component" value="Unassembled WGS sequence"/>
</dbReference>
<sequence length="165" mass="18104">MDWYAMRFTGIGKFRGDEQGVILIETLLVLPVLLLTCFGILEFGNIMWQREQLQIGVRDAARYWSRCTADLPTGGYTATCNEITARNIALYGNPAGTGRLRVPGWDAASEIVFTPAHEDLPTTPTAGDLVTVSGAAPYTGTPVTAFVFSNLITLRSTHSERYIGW</sequence>
<keyword evidence="1" id="KW-1133">Transmembrane helix</keyword>
<keyword evidence="4" id="KW-1185">Reference proteome</keyword>
<comment type="caution">
    <text evidence="3">The sequence shown here is derived from an EMBL/GenBank/DDBJ whole genome shotgun (WGS) entry which is preliminary data.</text>
</comment>
<reference evidence="4" key="1">
    <citation type="journal article" date="2019" name="Int. J. Syst. Evol. Microbiol.">
        <title>The Global Catalogue of Microorganisms (GCM) 10K type strain sequencing project: providing services to taxonomists for standard genome sequencing and annotation.</title>
        <authorList>
            <consortium name="The Broad Institute Genomics Platform"/>
            <consortium name="The Broad Institute Genome Sequencing Center for Infectious Disease"/>
            <person name="Wu L."/>
            <person name="Ma J."/>
        </authorList>
    </citation>
    <scope>NUCLEOTIDE SEQUENCE [LARGE SCALE GENOMIC DNA]</scope>
    <source>
        <strain evidence="4">CCUG 62953</strain>
    </source>
</reference>
<organism evidence="3 4">
    <name type="scientific">Litorisediminicola beolgyonensis</name>
    <dbReference type="NCBI Taxonomy" id="1173614"/>
    <lineage>
        <taxon>Bacteria</taxon>
        <taxon>Pseudomonadati</taxon>
        <taxon>Pseudomonadota</taxon>
        <taxon>Alphaproteobacteria</taxon>
        <taxon>Rhodobacterales</taxon>
        <taxon>Paracoccaceae</taxon>
        <taxon>Litorisediminicola</taxon>
    </lineage>
</organism>
<gene>
    <name evidence="3" type="ORF">ACFQ4E_01965</name>
</gene>
<protein>
    <submittedName>
        <fullName evidence="3">TadE/TadG family type IV pilus assembly protein</fullName>
    </submittedName>
</protein>
<dbReference type="InterPro" id="IPR012495">
    <property type="entry name" value="TadE-like_dom"/>
</dbReference>
<name>A0ABW3ZDM4_9RHOB</name>
<proteinExistence type="predicted"/>
<feature type="transmembrane region" description="Helical" evidence="1">
    <location>
        <begin position="20"/>
        <end position="41"/>
    </location>
</feature>
<evidence type="ECO:0000259" key="2">
    <source>
        <dbReference type="Pfam" id="PF07811"/>
    </source>
</evidence>
<keyword evidence="1" id="KW-0472">Membrane</keyword>
<evidence type="ECO:0000256" key="1">
    <source>
        <dbReference type="SAM" id="Phobius"/>
    </source>
</evidence>